<dbReference type="EMBL" id="VSRR010003203">
    <property type="protein sequence ID" value="MPC35116.1"/>
    <property type="molecule type" value="Genomic_DNA"/>
</dbReference>
<dbReference type="OrthoDB" id="6377893at2759"/>
<dbReference type="AlphaFoldDB" id="A0A5B7EPA8"/>
<evidence type="ECO:0000313" key="2">
    <source>
        <dbReference type="EMBL" id="MPC35116.1"/>
    </source>
</evidence>
<evidence type="ECO:0000256" key="1">
    <source>
        <dbReference type="SAM" id="SignalP"/>
    </source>
</evidence>
<sequence length="86" mass="9065">MSQPMVLLSGAVVLVLCGSACGVAETGLQELTALDVVLRDLQSVLETHPQHGPLVTLMKPLAGVWNASENERANSADGMGRRSPLR</sequence>
<reference evidence="2 3" key="1">
    <citation type="submission" date="2019-05" db="EMBL/GenBank/DDBJ databases">
        <title>Another draft genome of Portunus trituberculatus and its Hox gene families provides insights of decapod evolution.</title>
        <authorList>
            <person name="Jeong J.-H."/>
            <person name="Song I."/>
            <person name="Kim S."/>
            <person name="Choi T."/>
            <person name="Kim D."/>
            <person name="Ryu S."/>
            <person name="Kim W."/>
        </authorList>
    </citation>
    <scope>NUCLEOTIDE SEQUENCE [LARGE SCALE GENOMIC DNA]</scope>
    <source>
        <tissue evidence="2">Muscle</tissue>
    </source>
</reference>
<proteinExistence type="predicted"/>
<evidence type="ECO:0000313" key="3">
    <source>
        <dbReference type="Proteomes" id="UP000324222"/>
    </source>
</evidence>
<accession>A0A5B7EPA8</accession>
<organism evidence="2 3">
    <name type="scientific">Portunus trituberculatus</name>
    <name type="common">Swimming crab</name>
    <name type="synonym">Neptunus trituberculatus</name>
    <dbReference type="NCBI Taxonomy" id="210409"/>
    <lineage>
        <taxon>Eukaryota</taxon>
        <taxon>Metazoa</taxon>
        <taxon>Ecdysozoa</taxon>
        <taxon>Arthropoda</taxon>
        <taxon>Crustacea</taxon>
        <taxon>Multicrustacea</taxon>
        <taxon>Malacostraca</taxon>
        <taxon>Eumalacostraca</taxon>
        <taxon>Eucarida</taxon>
        <taxon>Decapoda</taxon>
        <taxon>Pleocyemata</taxon>
        <taxon>Brachyura</taxon>
        <taxon>Eubrachyura</taxon>
        <taxon>Portunoidea</taxon>
        <taxon>Portunidae</taxon>
        <taxon>Portuninae</taxon>
        <taxon>Portunus</taxon>
    </lineage>
</organism>
<name>A0A5B7EPA8_PORTR</name>
<feature type="signal peptide" evidence="1">
    <location>
        <begin position="1"/>
        <end position="22"/>
    </location>
</feature>
<feature type="chain" id="PRO_5023020558" evidence="1">
    <location>
        <begin position="23"/>
        <end position="86"/>
    </location>
</feature>
<keyword evidence="3" id="KW-1185">Reference proteome</keyword>
<gene>
    <name evidence="2" type="ORF">E2C01_028530</name>
</gene>
<protein>
    <submittedName>
        <fullName evidence="2">Uncharacterized protein</fullName>
    </submittedName>
</protein>
<keyword evidence="1" id="KW-0732">Signal</keyword>
<dbReference type="Proteomes" id="UP000324222">
    <property type="component" value="Unassembled WGS sequence"/>
</dbReference>
<comment type="caution">
    <text evidence="2">The sequence shown here is derived from an EMBL/GenBank/DDBJ whole genome shotgun (WGS) entry which is preliminary data.</text>
</comment>